<name>A0A2R8BB09_9RHOB</name>
<dbReference type="EMBL" id="OMOR01000001">
    <property type="protein sequence ID" value="SPH20244.1"/>
    <property type="molecule type" value="Genomic_DNA"/>
</dbReference>
<keyword evidence="2" id="KW-1185">Reference proteome</keyword>
<dbReference type="RefSeq" id="WP_108827486.1">
    <property type="nucleotide sequence ID" value="NZ_OMOR01000001.1"/>
</dbReference>
<protein>
    <submittedName>
        <fullName evidence="1">Uncharacterized protein</fullName>
    </submittedName>
</protein>
<evidence type="ECO:0000313" key="2">
    <source>
        <dbReference type="Proteomes" id="UP000244880"/>
    </source>
</evidence>
<accession>A0A2R8BB09</accession>
<dbReference type="OrthoDB" id="7871085at2"/>
<evidence type="ECO:0000313" key="1">
    <source>
        <dbReference type="EMBL" id="SPH20244.1"/>
    </source>
</evidence>
<sequence length="93" mass="10780">MSEAKLKFDNKEEFRAACRALSGRMHYLNRVAMGEQRFAWEVADMMMRLGRVFEDHYDNKDTNAQFGSGYDKGDIDKEDAALALFALMYPEKD</sequence>
<dbReference type="Proteomes" id="UP000244880">
    <property type="component" value="Unassembled WGS sequence"/>
</dbReference>
<proteinExistence type="predicted"/>
<organism evidence="1 2">
    <name type="scientific">Ascidiaceihabitans donghaensis</name>
    <dbReference type="NCBI Taxonomy" id="1510460"/>
    <lineage>
        <taxon>Bacteria</taxon>
        <taxon>Pseudomonadati</taxon>
        <taxon>Pseudomonadota</taxon>
        <taxon>Alphaproteobacteria</taxon>
        <taxon>Rhodobacterales</taxon>
        <taxon>Paracoccaceae</taxon>
        <taxon>Ascidiaceihabitans</taxon>
    </lineage>
</organism>
<dbReference type="AlphaFoldDB" id="A0A2R8BB09"/>
<reference evidence="1 2" key="1">
    <citation type="submission" date="2018-03" db="EMBL/GenBank/DDBJ databases">
        <authorList>
            <person name="Keele B.F."/>
        </authorList>
    </citation>
    <scope>NUCLEOTIDE SEQUENCE [LARGE SCALE GENOMIC DNA]</scope>
    <source>
        <strain evidence="1 2">CECT 8599</strain>
    </source>
</reference>
<gene>
    <name evidence="1" type="ORF">ASD8599_00983</name>
</gene>